<dbReference type="Gene3D" id="3.40.50.720">
    <property type="entry name" value="NAD(P)-binding Rossmann-like Domain"/>
    <property type="match status" value="1"/>
</dbReference>
<dbReference type="AlphaFoldDB" id="D1AK14"/>
<dbReference type="InterPro" id="IPR055170">
    <property type="entry name" value="GFO_IDH_MocA-like_dom"/>
</dbReference>
<dbReference type="EC" id="1.3.1.20" evidence="3"/>
<protein>
    <submittedName>
        <fullName evidence="3">Trans-1,2-dihydrobenzene-1,2-diol dehydrogenase</fullName>
        <ecNumber evidence="3">1.3.1.20</ecNumber>
    </submittedName>
</protein>
<evidence type="ECO:0000313" key="4">
    <source>
        <dbReference type="Proteomes" id="UP000000845"/>
    </source>
</evidence>
<dbReference type="PANTHER" id="PTHR43054">
    <property type="match status" value="1"/>
</dbReference>
<dbReference type="RefSeq" id="WP_012861524.1">
    <property type="nucleotide sequence ID" value="NC_013517.1"/>
</dbReference>
<dbReference type="STRING" id="526218.Sterm_2075"/>
<reference evidence="4" key="1">
    <citation type="submission" date="2009-09" db="EMBL/GenBank/DDBJ databases">
        <title>The complete chromosome of Sebaldella termitidis ATCC 33386.</title>
        <authorList>
            <consortium name="US DOE Joint Genome Institute (JGI-PGF)"/>
            <person name="Lucas S."/>
            <person name="Copeland A."/>
            <person name="Lapidus A."/>
            <person name="Glavina del Rio T."/>
            <person name="Dalin E."/>
            <person name="Tice H."/>
            <person name="Bruce D."/>
            <person name="Goodwin L."/>
            <person name="Pitluck S."/>
            <person name="Kyrpides N."/>
            <person name="Mavromatis K."/>
            <person name="Ivanova N."/>
            <person name="Mikhailova N."/>
            <person name="Sims D."/>
            <person name="Meincke L."/>
            <person name="Brettin T."/>
            <person name="Detter J.C."/>
            <person name="Han C."/>
            <person name="Larimer F."/>
            <person name="Land M."/>
            <person name="Hauser L."/>
            <person name="Markowitz V."/>
            <person name="Cheng J.F."/>
            <person name="Hugenholtz P."/>
            <person name="Woyke T."/>
            <person name="Wu D."/>
            <person name="Eisen J.A."/>
        </authorList>
    </citation>
    <scope>NUCLEOTIDE SEQUENCE [LARGE SCALE GENOMIC DNA]</scope>
    <source>
        <strain evidence="4">ATCC 33386 / NCTC 11300</strain>
    </source>
</reference>
<reference evidence="3 4" key="2">
    <citation type="journal article" date="2010" name="Stand. Genomic Sci.">
        <title>Complete genome sequence of Sebaldella termitidis type strain (NCTC 11300).</title>
        <authorList>
            <person name="Harmon-Smith M."/>
            <person name="Celia L."/>
            <person name="Chertkov O."/>
            <person name="Lapidus A."/>
            <person name="Copeland A."/>
            <person name="Glavina Del Rio T."/>
            <person name="Nolan M."/>
            <person name="Lucas S."/>
            <person name="Tice H."/>
            <person name="Cheng J.F."/>
            <person name="Han C."/>
            <person name="Detter J.C."/>
            <person name="Bruce D."/>
            <person name="Goodwin L."/>
            <person name="Pitluck S."/>
            <person name="Pati A."/>
            <person name="Liolios K."/>
            <person name="Ivanova N."/>
            <person name="Mavromatis K."/>
            <person name="Mikhailova N."/>
            <person name="Chen A."/>
            <person name="Palaniappan K."/>
            <person name="Land M."/>
            <person name="Hauser L."/>
            <person name="Chang Y.J."/>
            <person name="Jeffries C.D."/>
            <person name="Brettin T."/>
            <person name="Goker M."/>
            <person name="Beck B."/>
            <person name="Bristow J."/>
            <person name="Eisen J.A."/>
            <person name="Markowitz V."/>
            <person name="Hugenholtz P."/>
            <person name="Kyrpides N.C."/>
            <person name="Klenk H.P."/>
            <person name="Chen F."/>
        </authorList>
    </citation>
    <scope>NUCLEOTIDE SEQUENCE [LARGE SCALE GENOMIC DNA]</scope>
    <source>
        <strain evidence="4">ATCC 33386 / NCTC 11300</strain>
    </source>
</reference>
<evidence type="ECO:0000259" key="1">
    <source>
        <dbReference type="Pfam" id="PF01408"/>
    </source>
</evidence>
<dbReference type="KEGG" id="str:Sterm_2075"/>
<dbReference type="Pfam" id="PF01408">
    <property type="entry name" value="GFO_IDH_MocA"/>
    <property type="match status" value="1"/>
</dbReference>
<feature type="domain" description="Gfo/Idh/MocA-like oxidoreductase N-terminal" evidence="1">
    <location>
        <begin position="2"/>
        <end position="118"/>
    </location>
</feature>
<accession>D1AK14</accession>
<feature type="domain" description="GFO/IDH/MocA-like oxidoreductase" evidence="2">
    <location>
        <begin position="138"/>
        <end position="247"/>
    </location>
</feature>
<dbReference type="SUPFAM" id="SSF55347">
    <property type="entry name" value="Glyceraldehyde-3-phosphate dehydrogenase-like, C-terminal domain"/>
    <property type="match status" value="1"/>
</dbReference>
<dbReference type="eggNOG" id="COG0673">
    <property type="taxonomic scope" value="Bacteria"/>
</dbReference>
<dbReference type="HOGENOM" id="CLU_023194_7_0_0"/>
<dbReference type="EMBL" id="CP001739">
    <property type="protein sequence ID" value="ACZ08930.1"/>
    <property type="molecule type" value="Genomic_DNA"/>
</dbReference>
<dbReference type="Gene3D" id="3.30.360.10">
    <property type="entry name" value="Dihydrodipicolinate Reductase, domain 2"/>
    <property type="match status" value="1"/>
</dbReference>
<keyword evidence="3" id="KW-0560">Oxidoreductase</keyword>
<dbReference type="PANTHER" id="PTHR43054:SF1">
    <property type="entry name" value="SCYLLO-INOSITOL 2-DEHYDROGENASE (NADP(+)) IOLU"/>
    <property type="match status" value="1"/>
</dbReference>
<keyword evidence="4" id="KW-1185">Reference proteome</keyword>
<gene>
    <name evidence="3" type="ordered locus">Sterm_2075</name>
</gene>
<dbReference type="SUPFAM" id="SSF51735">
    <property type="entry name" value="NAD(P)-binding Rossmann-fold domains"/>
    <property type="match status" value="1"/>
</dbReference>
<name>D1AK14_SEBTE</name>
<sequence>MVRFGIVGTNWITEKLINAGGMLENFKLNAVYSRSEEKASEFAAKYKVENIFTDLKEMAESGTIDAVYIASPNSLHYEQSKLFLTHKIAVLCEKPLASNAFEVNDLIKTSKQYETLVMEAMKLTFVPNYEALFKNLHKIGKVRRYIGSYCQYSSRYDKYKNGEYTNTFDPKFSNGALMDIGVYPLYAIVSMFGRPNNVIASGLKLESGVDGEGTLILEYDDMQANVIFSKITDSFNPSEIQGENGSIMINHISEMRGAKIIYRDNTEEILTEYQEENTMVYELEHFIETYEAGKSESPVNNYELTKIMGEIMESARKQMGVVYPADTKYDND</sequence>
<organism evidence="3 4">
    <name type="scientific">Sebaldella termitidis (strain ATCC 33386 / NCTC 11300)</name>
    <dbReference type="NCBI Taxonomy" id="526218"/>
    <lineage>
        <taxon>Bacteria</taxon>
        <taxon>Fusobacteriati</taxon>
        <taxon>Fusobacteriota</taxon>
        <taxon>Fusobacteriia</taxon>
        <taxon>Fusobacteriales</taxon>
        <taxon>Leptotrichiaceae</taxon>
        <taxon>Sebaldella</taxon>
    </lineage>
</organism>
<dbReference type="Proteomes" id="UP000000845">
    <property type="component" value="Chromosome"/>
</dbReference>
<dbReference type="InterPro" id="IPR036291">
    <property type="entry name" value="NAD(P)-bd_dom_sf"/>
</dbReference>
<evidence type="ECO:0000259" key="2">
    <source>
        <dbReference type="Pfam" id="PF22725"/>
    </source>
</evidence>
<dbReference type="Pfam" id="PF22725">
    <property type="entry name" value="GFO_IDH_MocA_C3"/>
    <property type="match status" value="1"/>
</dbReference>
<dbReference type="GO" id="GO:0000166">
    <property type="term" value="F:nucleotide binding"/>
    <property type="evidence" value="ECO:0007669"/>
    <property type="project" value="InterPro"/>
</dbReference>
<dbReference type="InterPro" id="IPR000683">
    <property type="entry name" value="Gfo/Idh/MocA-like_OxRdtase_N"/>
</dbReference>
<dbReference type="GO" id="GO:0047115">
    <property type="term" value="F:trans-1,2-dihydrobenzene-1,2-diol dehydrogenase activity"/>
    <property type="evidence" value="ECO:0007669"/>
    <property type="project" value="UniProtKB-EC"/>
</dbReference>
<proteinExistence type="predicted"/>
<evidence type="ECO:0000313" key="3">
    <source>
        <dbReference type="EMBL" id="ACZ08930.1"/>
    </source>
</evidence>